<protein>
    <submittedName>
        <fullName evidence="1">Methyltransferase</fullName>
    </submittedName>
</protein>
<dbReference type="OrthoDB" id="5175904at2"/>
<dbReference type="EMBL" id="VMNW02000057">
    <property type="protein sequence ID" value="KAA9155426.1"/>
    <property type="molecule type" value="Genomic_DNA"/>
</dbReference>
<keyword evidence="1" id="KW-0808">Transferase</keyword>
<sequence>MYDYFLGGETNWAIDRAAAERAIELLPWVRDMAKANRAFLRRAVRYCLAEGIAQFVDIGSGIPTVGNVHEVAGELNPRSKVVYVDNEPVAIAHGQVQLEQTGEPGRHGMVQADLRDPDQLWQRVLDTGILDPARPTALLVVAVLHFIPDEEWPQAALADYRQRLAPGSALVLSHGTLDAVTPAQQEQLDAYTRHYAKTQNPLVWRSRTEFAEFLGDYPLVEPGITWVPDWRPDPTIAPELRTDLTDPSQSMVYAAVGRKP</sequence>
<dbReference type="Pfam" id="PF04672">
    <property type="entry name" value="Methyltransf_19"/>
    <property type="match status" value="1"/>
</dbReference>
<keyword evidence="2" id="KW-1185">Reference proteome</keyword>
<evidence type="ECO:0000313" key="2">
    <source>
        <dbReference type="Proteomes" id="UP000319769"/>
    </source>
</evidence>
<gene>
    <name evidence="1" type="ORF">FPZ12_029910</name>
</gene>
<accession>A0A5N0UV24</accession>
<dbReference type="AlphaFoldDB" id="A0A5N0UV24"/>
<organism evidence="1 2">
    <name type="scientific">Amycolatopsis acidicola</name>
    <dbReference type="NCBI Taxonomy" id="2596893"/>
    <lineage>
        <taxon>Bacteria</taxon>
        <taxon>Bacillati</taxon>
        <taxon>Actinomycetota</taxon>
        <taxon>Actinomycetes</taxon>
        <taxon>Pseudonocardiales</taxon>
        <taxon>Pseudonocardiaceae</taxon>
        <taxon>Amycolatopsis</taxon>
    </lineage>
</organism>
<dbReference type="Gene3D" id="3.40.50.150">
    <property type="entry name" value="Vaccinia Virus protein VP39"/>
    <property type="match status" value="1"/>
</dbReference>
<dbReference type="GO" id="GO:0032259">
    <property type="term" value="P:methylation"/>
    <property type="evidence" value="ECO:0007669"/>
    <property type="project" value="UniProtKB-KW"/>
</dbReference>
<comment type="caution">
    <text evidence="1">The sequence shown here is derived from an EMBL/GenBank/DDBJ whole genome shotgun (WGS) entry which is preliminary data.</text>
</comment>
<proteinExistence type="predicted"/>
<dbReference type="InterPro" id="IPR029063">
    <property type="entry name" value="SAM-dependent_MTases_sf"/>
</dbReference>
<keyword evidence="1" id="KW-0489">Methyltransferase</keyword>
<dbReference type="InterPro" id="IPR006764">
    <property type="entry name" value="SAM_dep_MeTrfase_SAV2177_type"/>
</dbReference>
<dbReference type="PIRSF" id="PIRSF017393">
    <property type="entry name" value="MTase_SAV2177"/>
    <property type="match status" value="1"/>
</dbReference>
<name>A0A5N0UV24_9PSEU</name>
<reference evidence="1" key="1">
    <citation type="submission" date="2019-09" db="EMBL/GenBank/DDBJ databases">
        <authorList>
            <person name="Teo W.F.A."/>
            <person name="Duangmal K."/>
        </authorList>
    </citation>
    <scope>NUCLEOTIDE SEQUENCE [LARGE SCALE GENOMIC DNA]</scope>
    <source>
        <strain evidence="1">K81G1</strain>
    </source>
</reference>
<dbReference type="Proteomes" id="UP000319769">
    <property type="component" value="Unassembled WGS sequence"/>
</dbReference>
<evidence type="ECO:0000313" key="1">
    <source>
        <dbReference type="EMBL" id="KAA9155426.1"/>
    </source>
</evidence>
<dbReference type="SUPFAM" id="SSF53335">
    <property type="entry name" value="S-adenosyl-L-methionine-dependent methyltransferases"/>
    <property type="match status" value="1"/>
</dbReference>
<dbReference type="GO" id="GO:0008168">
    <property type="term" value="F:methyltransferase activity"/>
    <property type="evidence" value="ECO:0007669"/>
    <property type="project" value="UniProtKB-KW"/>
</dbReference>